<evidence type="ECO:0000256" key="1">
    <source>
        <dbReference type="ARBA" id="ARBA00023239"/>
    </source>
</evidence>
<dbReference type="InterPro" id="IPR017939">
    <property type="entry name" value="G-Glutamylcylcotransferase"/>
</dbReference>
<comment type="caution">
    <text evidence="2">The sequence shown here is derived from an EMBL/GenBank/DDBJ whole genome shotgun (WGS) entry which is preliminary data.</text>
</comment>
<dbReference type="PANTHER" id="PTHR12935">
    <property type="entry name" value="GAMMA-GLUTAMYLCYCLOTRANSFERASE"/>
    <property type="match status" value="1"/>
</dbReference>
<dbReference type="PANTHER" id="PTHR12935:SF0">
    <property type="entry name" value="GAMMA-GLUTAMYLCYCLOTRANSFERASE"/>
    <property type="match status" value="1"/>
</dbReference>
<dbReference type="Pfam" id="PF13772">
    <property type="entry name" value="AIG2_2"/>
    <property type="match status" value="1"/>
</dbReference>
<reference evidence="2 3" key="1">
    <citation type="journal article" date="2019" name="J Genomics">
        <title>The Draft Genome of a Hydrogen-producing Cyanobacterium, Arthrospira platensis NIES-46.</title>
        <authorList>
            <person name="Suzuki S."/>
            <person name="Yamaguchi H."/>
            <person name="Kawachi M."/>
        </authorList>
    </citation>
    <scope>NUCLEOTIDE SEQUENCE [LARGE SCALE GENOMIC DNA]</scope>
    <source>
        <strain evidence="2 3">NIES-46</strain>
    </source>
</reference>
<protein>
    <recommendedName>
        <fullName evidence="4">Gamma-glutamylcyclotransferase</fullName>
    </recommendedName>
</protein>
<dbReference type="SUPFAM" id="SSF110857">
    <property type="entry name" value="Gamma-glutamyl cyclotransferase-like"/>
    <property type="match status" value="1"/>
</dbReference>
<dbReference type="Proteomes" id="UP000326169">
    <property type="component" value="Unassembled WGS sequence"/>
</dbReference>
<organism evidence="2 3">
    <name type="scientific">Limnospira platensis NIES-46</name>
    <dbReference type="NCBI Taxonomy" id="1236695"/>
    <lineage>
        <taxon>Bacteria</taxon>
        <taxon>Bacillati</taxon>
        <taxon>Cyanobacteriota</taxon>
        <taxon>Cyanophyceae</taxon>
        <taxon>Oscillatoriophycideae</taxon>
        <taxon>Oscillatoriales</taxon>
        <taxon>Sirenicapillariaceae</taxon>
        <taxon>Limnospira</taxon>
    </lineage>
</organism>
<evidence type="ECO:0000313" key="2">
    <source>
        <dbReference type="EMBL" id="GCE92040.1"/>
    </source>
</evidence>
<proteinExistence type="predicted"/>
<name>A0A5M3T2F1_LIMPL</name>
<dbReference type="InterPro" id="IPR013024">
    <property type="entry name" value="GGCT-like"/>
</dbReference>
<dbReference type="EMBL" id="BIMW01000001">
    <property type="protein sequence ID" value="GCE92040.1"/>
    <property type="molecule type" value="Genomic_DNA"/>
</dbReference>
<dbReference type="InterPro" id="IPR036568">
    <property type="entry name" value="GGCT-like_sf"/>
</dbReference>
<evidence type="ECO:0008006" key="4">
    <source>
        <dbReference type="Google" id="ProtNLM"/>
    </source>
</evidence>
<keyword evidence="3" id="KW-1185">Reference proteome</keyword>
<keyword evidence="1" id="KW-0456">Lyase</keyword>
<dbReference type="CDD" id="cd06661">
    <property type="entry name" value="GGCT_like"/>
    <property type="match status" value="1"/>
</dbReference>
<accession>A0A5M3T2F1</accession>
<sequence length="216" mass="25190">MHFAKIWGCHLGQEEVTLNSDTDTIQSIDPIQWDEKFISTSHAEPSFYYFAYGSCMCPVDLQRTLSEPTHSYVIGPATLQGYRLGFYRHSRRRNCGALDIVKDANSSVEGVLYRLPWRLSDRLDEREEVRIDPDKQVHIGGYRPEMIEVHSLGKDYQNVRTYMVINKLAQELAPNDWYFNVVLRGAVTCGLTQEYCWQLFNHMYHLQRQQVSYPNS</sequence>
<evidence type="ECO:0000313" key="3">
    <source>
        <dbReference type="Proteomes" id="UP000326169"/>
    </source>
</evidence>
<gene>
    <name evidence="2" type="ORF">NIES46_00750</name>
</gene>
<dbReference type="Gene3D" id="3.10.490.10">
    <property type="entry name" value="Gamma-glutamyl cyclotransferase-like"/>
    <property type="match status" value="1"/>
</dbReference>